<gene>
    <name evidence="8" type="primary">LOC104582917</name>
    <name evidence="7" type="ORF">BRADI_2g57460v3</name>
</gene>
<evidence type="ECO:0000313" key="9">
    <source>
        <dbReference type="Proteomes" id="UP000008810"/>
    </source>
</evidence>
<reference evidence="7" key="2">
    <citation type="submission" date="2017-06" db="EMBL/GenBank/DDBJ databases">
        <title>WGS assembly of Brachypodium distachyon.</title>
        <authorList>
            <consortium name="The International Brachypodium Initiative"/>
            <person name="Lucas S."/>
            <person name="Harmon-Smith M."/>
            <person name="Lail K."/>
            <person name="Tice H."/>
            <person name="Grimwood J."/>
            <person name="Bruce D."/>
            <person name="Barry K."/>
            <person name="Shu S."/>
            <person name="Lindquist E."/>
            <person name="Wang M."/>
            <person name="Pitluck S."/>
            <person name="Vogel J.P."/>
            <person name="Garvin D.F."/>
            <person name="Mockler T.C."/>
            <person name="Schmutz J."/>
            <person name="Rokhsar D."/>
            <person name="Bevan M.W."/>
        </authorList>
    </citation>
    <scope>NUCLEOTIDE SEQUENCE</scope>
    <source>
        <strain evidence="7">Bd21</strain>
    </source>
</reference>
<evidence type="ECO:0000256" key="5">
    <source>
        <dbReference type="SAM" id="Phobius"/>
    </source>
</evidence>
<dbReference type="InterPro" id="IPR001611">
    <property type="entry name" value="Leu-rich_rpt"/>
</dbReference>
<dbReference type="SUPFAM" id="SSF52058">
    <property type="entry name" value="L domain-like"/>
    <property type="match status" value="1"/>
</dbReference>
<dbReference type="InterPro" id="IPR046959">
    <property type="entry name" value="PRK1-6/SRF4-like"/>
</dbReference>
<dbReference type="EnsemblPlants" id="KQK10989">
    <property type="protein sequence ID" value="KQK10989"/>
    <property type="gene ID" value="BRADI_2g57460v3"/>
</dbReference>
<sequence length="286" mass="31043">MHGFTELTVWLLLLSSSASYLGHATVLDDFPDFRCLKELKRSLIDPNGRLESSWNFTDADTPGPPGRICRFAGVVCKYGDTVFGLSLGNLGLQGPFPRGLEHCSSMNSLDLSGNDLSGPLPEQIKDRMPPFLNVLDLSNNSFSGGIPAGIGEMSYLRELYLQHNQLDGRIPGQLIKISWLRSFSVAGNSLSGPIPGSLQLYPCANFTGNLGLWGAPLDRECGKRPTSRNRIDDSSSVGAAVGFVVGFVVAFYFSHWFICCGRFRPYIVPVCTARDASLSSVGLSLQ</sequence>
<dbReference type="OMA" id="PLRYCER"/>
<evidence type="ECO:0000256" key="3">
    <source>
        <dbReference type="ARBA" id="ARBA00022737"/>
    </source>
</evidence>
<dbReference type="PANTHER" id="PTHR48007:SF86">
    <property type="entry name" value="(WILD MALAYSIAN BANANA) HYPOTHETICAL PROTEIN"/>
    <property type="match status" value="1"/>
</dbReference>
<feature type="chain" id="PRO_5014094822" description="Leucine-rich repeat-containing N-terminal plant-type domain-containing protein" evidence="6">
    <location>
        <begin position="25"/>
        <end position="286"/>
    </location>
</feature>
<dbReference type="PANTHER" id="PTHR48007">
    <property type="entry name" value="LEUCINE-RICH REPEAT RECEPTOR-LIKE PROTEIN KINASE PXC1"/>
    <property type="match status" value="1"/>
</dbReference>
<evidence type="ECO:0000313" key="7">
    <source>
        <dbReference type="EMBL" id="KQK10989.1"/>
    </source>
</evidence>
<evidence type="ECO:0000256" key="2">
    <source>
        <dbReference type="ARBA" id="ARBA00022729"/>
    </source>
</evidence>
<evidence type="ECO:0000313" key="8">
    <source>
        <dbReference type="EnsemblPlants" id="KQK10989"/>
    </source>
</evidence>
<name>I1HU61_BRADI</name>
<evidence type="ECO:0000256" key="1">
    <source>
        <dbReference type="ARBA" id="ARBA00004370"/>
    </source>
</evidence>
<dbReference type="GeneID" id="104582917"/>
<feature type="transmembrane region" description="Helical" evidence="5">
    <location>
        <begin position="237"/>
        <end position="258"/>
    </location>
</feature>
<dbReference type="KEGG" id="bdi:104582917"/>
<dbReference type="Gene3D" id="3.80.10.10">
    <property type="entry name" value="Ribonuclease Inhibitor"/>
    <property type="match status" value="1"/>
</dbReference>
<keyword evidence="4 5" id="KW-0472">Membrane</keyword>
<dbReference type="RefSeq" id="XP_024314206.1">
    <property type="nucleotide sequence ID" value="XM_024458438.1"/>
</dbReference>
<dbReference type="Proteomes" id="UP000008810">
    <property type="component" value="Chromosome 2"/>
</dbReference>
<evidence type="ECO:0000256" key="6">
    <source>
        <dbReference type="SAM" id="SignalP"/>
    </source>
</evidence>
<evidence type="ECO:0008006" key="10">
    <source>
        <dbReference type="Google" id="ProtNLM"/>
    </source>
</evidence>
<reference evidence="7 8" key="1">
    <citation type="journal article" date="2010" name="Nature">
        <title>Genome sequencing and analysis of the model grass Brachypodium distachyon.</title>
        <authorList>
            <consortium name="International Brachypodium Initiative"/>
        </authorList>
    </citation>
    <scope>NUCLEOTIDE SEQUENCE [LARGE SCALE GENOMIC DNA]</scope>
    <source>
        <strain evidence="7">Bd21</strain>
        <strain evidence="8">cv. Bd21</strain>
    </source>
</reference>
<dbReference type="RefSeq" id="XP_010232678.1">
    <property type="nucleotide sequence ID" value="XM_010234376.3"/>
</dbReference>
<dbReference type="Gramene" id="KQK10989">
    <property type="protein sequence ID" value="KQK10989"/>
    <property type="gene ID" value="BRADI_2g57460v3"/>
</dbReference>
<keyword evidence="2 6" id="KW-0732">Signal</keyword>
<proteinExistence type="predicted"/>
<dbReference type="HOGENOM" id="CLU_000288_18_9_1"/>
<accession>I1HU61</accession>
<dbReference type="OrthoDB" id="651475at2759"/>
<dbReference type="eggNOG" id="ENOG502QSSB">
    <property type="taxonomic scope" value="Eukaryota"/>
</dbReference>
<feature type="signal peptide" evidence="6">
    <location>
        <begin position="1"/>
        <end position="24"/>
    </location>
</feature>
<keyword evidence="9" id="KW-1185">Reference proteome</keyword>
<keyword evidence="5" id="KW-0812">Transmembrane</keyword>
<dbReference type="EMBL" id="CM000881">
    <property type="protein sequence ID" value="KQK10989.1"/>
    <property type="molecule type" value="Genomic_DNA"/>
</dbReference>
<dbReference type="InterPro" id="IPR032675">
    <property type="entry name" value="LRR_dom_sf"/>
</dbReference>
<organism evidence="8">
    <name type="scientific">Brachypodium distachyon</name>
    <name type="common">Purple false brome</name>
    <name type="synonym">Trachynia distachya</name>
    <dbReference type="NCBI Taxonomy" id="15368"/>
    <lineage>
        <taxon>Eukaryota</taxon>
        <taxon>Viridiplantae</taxon>
        <taxon>Streptophyta</taxon>
        <taxon>Embryophyta</taxon>
        <taxon>Tracheophyta</taxon>
        <taxon>Spermatophyta</taxon>
        <taxon>Magnoliopsida</taxon>
        <taxon>Liliopsida</taxon>
        <taxon>Poales</taxon>
        <taxon>Poaceae</taxon>
        <taxon>BOP clade</taxon>
        <taxon>Pooideae</taxon>
        <taxon>Stipodae</taxon>
        <taxon>Brachypodieae</taxon>
        <taxon>Brachypodium</taxon>
    </lineage>
</organism>
<dbReference type="GO" id="GO:0016020">
    <property type="term" value="C:membrane"/>
    <property type="evidence" value="ECO:0007669"/>
    <property type="project" value="UniProtKB-SubCell"/>
</dbReference>
<keyword evidence="3" id="KW-0677">Repeat</keyword>
<reference evidence="8" key="3">
    <citation type="submission" date="2018-08" db="UniProtKB">
        <authorList>
            <consortium name="EnsemblPlants"/>
        </authorList>
    </citation>
    <scope>IDENTIFICATION</scope>
    <source>
        <strain evidence="8">cv. Bd21</strain>
    </source>
</reference>
<protein>
    <recommendedName>
        <fullName evidence="10">Leucine-rich repeat-containing N-terminal plant-type domain-containing protein</fullName>
    </recommendedName>
</protein>
<evidence type="ECO:0000256" key="4">
    <source>
        <dbReference type="ARBA" id="ARBA00023136"/>
    </source>
</evidence>
<comment type="subcellular location">
    <subcellularLocation>
        <location evidence="1">Membrane</location>
    </subcellularLocation>
</comment>
<keyword evidence="5" id="KW-1133">Transmembrane helix</keyword>
<dbReference type="FunFam" id="3.80.10.10:FF:000400">
    <property type="entry name" value="Nuclear pore complex protein NUP107"/>
    <property type="match status" value="1"/>
</dbReference>
<dbReference type="Pfam" id="PF00560">
    <property type="entry name" value="LRR_1"/>
    <property type="match status" value="3"/>
</dbReference>
<dbReference type="AlphaFoldDB" id="I1HU61"/>
<dbReference type="STRING" id="15368.I1HU61"/>